<dbReference type="InterPro" id="IPR001478">
    <property type="entry name" value="PDZ"/>
</dbReference>
<dbReference type="Proteomes" id="UP000036681">
    <property type="component" value="Unplaced"/>
</dbReference>
<evidence type="ECO:0000313" key="3">
    <source>
        <dbReference type="WBParaSite" id="ALUE_0002082901-mRNA-1"/>
    </source>
</evidence>
<dbReference type="PROSITE" id="PS50106">
    <property type="entry name" value="PDZ"/>
    <property type="match status" value="1"/>
</dbReference>
<dbReference type="AlphaFoldDB" id="A0A0M3IQ01"/>
<dbReference type="SUPFAM" id="SSF50156">
    <property type="entry name" value="PDZ domain-like"/>
    <property type="match status" value="1"/>
</dbReference>
<evidence type="ECO:0000259" key="1">
    <source>
        <dbReference type="PROSITE" id="PS50106"/>
    </source>
</evidence>
<keyword evidence="2" id="KW-1185">Reference proteome</keyword>
<sequence>MSLRRVVLERPSPDFTYGFTIRHIAIYPPEVTIIVFMRVKRVLPIEAVLKPLIGNEMDESGTMGDDQLWEIYSTPFHSAVISRVEPLSYAAEGGLKCGDRIVALNDEPICELSYEQICEIIRTRLFAFPYMQMRFTLIAIIARTVTVSLRCPDVESKRCTTTFKPVKLTDAMALTSEVVAN</sequence>
<dbReference type="Gene3D" id="2.30.42.10">
    <property type="match status" value="1"/>
</dbReference>
<feature type="domain" description="PDZ" evidence="1">
    <location>
        <begin position="80"/>
        <end position="122"/>
    </location>
</feature>
<proteinExistence type="predicted"/>
<name>A0A0M3IQ01_ASCLU</name>
<dbReference type="WBParaSite" id="ALUE_0002082901-mRNA-1">
    <property type="protein sequence ID" value="ALUE_0002082901-mRNA-1"/>
    <property type="gene ID" value="ALUE_0002082901"/>
</dbReference>
<dbReference type="InterPro" id="IPR036034">
    <property type="entry name" value="PDZ_sf"/>
</dbReference>
<accession>A0A0M3IQ01</accession>
<dbReference type="Pfam" id="PF17820">
    <property type="entry name" value="PDZ_6"/>
    <property type="match status" value="1"/>
</dbReference>
<organism evidence="2 3">
    <name type="scientific">Ascaris lumbricoides</name>
    <name type="common">Giant roundworm</name>
    <dbReference type="NCBI Taxonomy" id="6252"/>
    <lineage>
        <taxon>Eukaryota</taxon>
        <taxon>Metazoa</taxon>
        <taxon>Ecdysozoa</taxon>
        <taxon>Nematoda</taxon>
        <taxon>Chromadorea</taxon>
        <taxon>Rhabditida</taxon>
        <taxon>Spirurina</taxon>
        <taxon>Ascaridomorpha</taxon>
        <taxon>Ascaridoidea</taxon>
        <taxon>Ascarididae</taxon>
        <taxon>Ascaris</taxon>
    </lineage>
</organism>
<protein>
    <submittedName>
        <fullName evidence="3">PDZ domain-containing protein</fullName>
    </submittedName>
</protein>
<reference evidence="3" key="1">
    <citation type="submission" date="2017-02" db="UniProtKB">
        <authorList>
            <consortium name="WormBaseParasite"/>
        </authorList>
    </citation>
    <scope>IDENTIFICATION</scope>
</reference>
<evidence type="ECO:0000313" key="2">
    <source>
        <dbReference type="Proteomes" id="UP000036681"/>
    </source>
</evidence>
<dbReference type="InterPro" id="IPR041489">
    <property type="entry name" value="PDZ_6"/>
</dbReference>